<dbReference type="Gene3D" id="2.40.128.150">
    <property type="entry name" value="Cysteine proteinases"/>
    <property type="match status" value="1"/>
</dbReference>
<keyword evidence="3" id="KW-1185">Reference proteome</keyword>
<comment type="caution">
    <text evidence="2">The sequence shown here is derived from an EMBL/GenBank/DDBJ whole genome shotgun (WGS) entry which is preliminary data.</text>
</comment>
<dbReference type="RefSeq" id="WP_169624732.1">
    <property type="nucleotide sequence ID" value="NZ_JABBNT010000002.1"/>
</dbReference>
<dbReference type="InterPro" id="IPR038765">
    <property type="entry name" value="Papain-like_cys_pep_sf"/>
</dbReference>
<sequence>MAFDLDHYLNRLGLTEKPVGADGLARLQEAQMRAIPFEAIDPFLGMLPDLTDDGLWQKLIIDRRGGYCFELNTLFGLALDALEYRPQMLMCRVRQGADRGGARTHLAFTVEADGVRWLCDTGFGGPGSRRPLHLDSRDPQTIGQDVFRLRNDTATGELVVDKQQGDGWFPLYGTDFSPVQFADIEAANFLCTHWNRTPFQTFLMAAILTEAGRASLFNLAFKHVKDGQEETRMLADAPELGTVLETVFGLNFNDSTVQAVFDKAANAPLTR</sequence>
<dbReference type="PANTHER" id="PTHR11786:SF0">
    <property type="entry name" value="ARYLAMINE N-ACETYLTRANSFERASE 4-RELATED"/>
    <property type="match status" value="1"/>
</dbReference>
<protein>
    <submittedName>
        <fullName evidence="2">Arylamine N-acetyltransferase</fullName>
    </submittedName>
</protein>
<dbReference type="AlphaFoldDB" id="A0A7Y0E0Y1"/>
<keyword evidence="2" id="KW-0808">Transferase</keyword>
<comment type="similarity">
    <text evidence="1">Belongs to the arylamine N-acetyltransferase family.</text>
</comment>
<evidence type="ECO:0000256" key="1">
    <source>
        <dbReference type="ARBA" id="ARBA00006547"/>
    </source>
</evidence>
<dbReference type="Proteomes" id="UP000539372">
    <property type="component" value="Unassembled WGS sequence"/>
</dbReference>
<gene>
    <name evidence="2" type="ORF">HH303_08140</name>
</gene>
<dbReference type="EMBL" id="JABBNT010000002">
    <property type="protein sequence ID" value="NMM44446.1"/>
    <property type="molecule type" value="Genomic_DNA"/>
</dbReference>
<dbReference type="SUPFAM" id="SSF54001">
    <property type="entry name" value="Cysteine proteinases"/>
    <property type="match status" value="1"/>
</dbReference>
<dbReference type="InterPro" id="IPR001447">
    <property type="entry name" value="Arylamine_N-AcTrfase"/>
</dbReference>
<dbReference type="Pfam" id="PF00797">
    <property type="entry name" value="Acetyltransf_2"/>
    <property type="match status" value="1"/>
</dbReference>
<organism evidence="2 3">
    <name type="scientific">Pacificispira spongiicola</name>
    <dbReference type="NCBI Taxonomy" id="2729598"/>
    <lineage>
        <taxon>Bacteria</taxon>
        <taxon>Pseudomonadati</taxon>
        <taxon>Pseudomonadota</taxon>
        <taxon>Alphaproteobacteria</taxon>
        <taxon>Rhodospirillales</taxon>
        <taxon>Rhodospirillaceae</taxon>
        <taxon>Pacificispira</taxon>
    </lineage>
</organism>
<proteinExistence type="inferred from homology"/>
<dbReference type="GO" id="GO:0016407">
    <property type="term" value="F:acetyltransferase activity"/>
    <property type="evidence" value="ECO:0007669"/>
    <property type="project" value="InterPro"/>
</dbReference>
<evidence type="ECO:0000313" key="2">
    <source>
        <dbReference type="EMBL" id="NMM44446.1"/>
    </source>
</evidence>
<evidence type="ECO:0000313" key="3">
    <source>
        <dbReference type="Proteomes" id="UP000539372"/>
    </source>
</evidence>
<accession>A0A7Y0E0Y1</accession>
<dbReference type="Gene3D" id="3.30.2140.10">
    <property type="entry name" value="Arylamine N-acetyltransferase"/>
    <property type="match status" value="1"/>
</dbReference>
<dbReference type="PANTHER" id="PTHR11786">
    <property type="entry name" value="N-HYDROXYARYLAMINE O-ACETYLTRANSFERASE"/>
    <property type="match status" value="1"/>
</dbReference>
<reference evidence="2 3" key="1">
    <citation type="submission" date="2020-04" db="EMBL/GenBank/DDBJ databases">
        <title>Rhodospirillaceae bacterium KN72 isolated from deep sea.</title>
        <authorList>
            <person name="Zhang D.-C."/>
        </authorList>
    </citation>
    <scope>NUCLEOTIDE SEQUENCE [LARGE SCALE GENOMIC DNA]</scope>
    <source>
        <strain evidence="2 3">KN72</strain>
    </source>
</reference>
<name>A0A7Y0E0Y1_9PROT</name>